<name>A0A1D3SM31_PLAMA</name>
<dbReference type="Proteomes" id="UP000219813">
    <property type="component" value="Chromosome 11"/>
</dbReference>
<protein>
    <submittedName>
        <fullName evidence="2">Fam-l protein</fullName>
    </submittedName>
</protein>
<accession>A0A1D3SM31</accession>
<keyword evidence="1" id="KW-0472">Membrane</keyword>
<evidence type="ECO:0000313" key="2">
    <source>
        <dbReference type="EMBL" id="SCO92857.1"/>
    </source>
</evidence>
<keyword evidence="1" id="KW-1133">Transmembrane helix</keyword>
<keyword evidence="3" id="KW-1185">Reference proteome</keyword>
<dbReference type="Pfam" id="PF12420">
    <property type="entry name" value="DUF3671"/>
    <property type="match status" value="1"/>
</dbReference>
<dbReference type="EMBL" id="LT594632">
    <property type="protein sequence ID" value="SCO92857.1"/>
    <property type="molecule type" value="Genomic_DNA"/>
</dbReference>
<feature type="transmembrane region" description="Helical" evidence="1">
    <location>
        <begin position="164"/>
        <end position="187"/>
    </location>
</feature>
<dbReference type="KEGG" id="pmal:PMUG01_11010700"/>
<organism evidence="2 3">
    <name type="scientific">Plasmodium malariae</name>
    <dbReference type="NCBI Taxonomy" id="5858"/>
    <lineage>
        <taxon>Eukaryota</taxon>
        <taxon>Sar</taxon>
        <taxon>Alveolata</taxon>
        <taxon>Apicomplexa</taxon>
        <taxon>Aconoidasida</taxon>
        <taxon>Haemosporida</taxon>
        <taxon>Plasmodiidae</taxon>
        <taxon>Plasmodium</taxon>
        <taxon>Plasmodium (Plasmodium)</taxon>
    </lineage>
</organism>
<keyword evidence="1" id="KW-0812">Transmembrane</keyword>
<dbReference type="OrthoDB" id="388916at2759"/>
<sequence length="222" mass="26804">MEQKIKLFLFIKISLFMLLTWIRNFCDDIKTFNKYMDKKYKPGRTINARSYRLLSKCKQDKDINISVIKEGMSNNGFNRKKNICNNVKENTERHRHSHKGSLYFEGYSKKTHKNQYSIPKTKKYSYFEKQIFRELDYKDSLKNYKIINYKEYEKLIRRKRGIKIVLISLLILLLIIPILDFSLRHFLQKDLLELSGLLTVNIPLKTRMVVCRRIYFVVVLFH</sequence>
<evidence type="ECO:0000313" key="3">
    <source>
        <dbReference type="Proteomes" id="UP000219813"/>
    </source>
</evidence>
<dbReference type="GeneID" id="39869562"/>
<gene>
    <name evidence="2" type="primary">PmUG01_11010700</name>
    <name evidence="2" type="ORF">PMUG01_11010700</name>
</gene>
<dbReference type="RefSeq" id="XP_028862313.1">
    <property type="nucleotide sequence ID" value="XM_029005756.1"/>
</dbReference>
<dbReference type="InterPro" id="IPR022139">
    <property type="entry name" value="Fam-L/Fam-M-like_plasmodium"/>
</dbReference>
<reference evidence="2 3" key="1">
    <citation type="submission" date="2016-06" db="EMBL/GenBank/DDBJ databases">
        <authorList>
            <consortium name="Pathogen Informatics"/>
        </authorList>
    </citation>
    <scope>NUCLEOTIDE SEQUENCE [LARGE SCALE GENOMIC DNA]</scope>
</reference>
<dbReference type="AlphaFoldDB" id="A0A1D3SM31"/>
<dbReference type="VEuPathDB" id="PlasmoDB:PmUG01_11010700"/>
<evidence type="ECO:0000256" key="1">
    <source>
        <dbReference type="SAM" id="Phobius"/>
    </source>
</evidence>
<feature type="transmembrane region" description="Helical" evidence="1">
    <location>
        <begin position="6"/>
        <end position="26"/>
    </location>
</feature>
<proteinExistence type="predicted"/>